<gene>
    <name evidence="2" type="ORF">PYCCODRAFT_1436702</name>
</gene>
<keyword evidence="1" id="KW-0472">Membrane</keyword>
<keyword evidence="3" id="KW-1185">Reference proteome</keyword>
<feature type="transmembrane region" description="Helical" evidence="1">
    <location>
        <begin position="104"/>
        <end position="125"/>
    </location>
</feature>
<reference evidence="2 3" key="1">
    <citation type="journal article" date="2015" name="Biotechnol. Biofuels">
        <title>Enhanced degradation of softwood versus hardwood by the white-rot fungus Pycnoporus coccineus.</title>
        <authorList>
            <person name="Couturier M."/>
            <person name="Navarro D."/>
            <person name="Chevret D."/>
            <person name="Henrissat B."/>
            <person name="Piumi F."/>
            <person name="Ruiz-Duenas F.J."/>
            <person name="Martinez A.T."/>
            <person name="Grigoriev I.V."/>
            <person name="Riley R."/>
            <person name="Lipzen A."/>
            <person name="Berrin J.G."/>
            <person name="Master E.R."/>
            <person name="Rosso M.N."/>
        </authorList>
    </citation>
    <scope>NUCLEOTIDE SEQUENCE [LARGE SCALE GENOMIC DNA]</scope>
    <source>
        <strain evidence="2 3">BRFM310</strain>
    </source>
</reference>
<feature type="transmembrane region" description="Helical" evidence="1">
    <location>
        <begin position="263"/>
        <end position="284"/>
    </location>
</feature>
<name>A0A1Y2IJ57_TRAC3</name>
<evidence type="ECO:0000313" key="2">
    <source>
        <dbReference type="EMBL" id="OSD01206.1"/>
    </source>
</evidence>
<feature type="transmembrane region" description="Helical" evidence="1">
    <location>
        <begin position="335"/>
        <end position="357"/>
    </location>
</feature>
<dbReference type="Proteomes" id="UP000193067">
    <property type="component" value="Unassembled WGS sequence"/>
</dbReference>
<feature type="transmembrane region" description="Helical" evidence="1">
    <location>
        <begin position="218"/>
        <end position="243"/>
    </location>
</feature>
<dbReference type="EMBL" id="KZ084113">
    <property type="protein sequence ID" value="OSD01206.1"/>
    <property type="molecule type" value="Genomic_DNA"/>
</dbReference>
<feature type="transmembrane region" description="Helical" evidence="1">
    <location>
        <begin position="305"/>
        <end position="329"/>
    </location>
</feature>
<organism evidence="2 3">
    <name type="scientific">Trametes coccinea (strain BRFM310)</name>
    <name type="common">Pycnoporus coccineus</name>
    <dbReference type="NCBI Taxonomy" id="1353009"/>
    <lineage>
        <taxon>Eukaryota</taxon>
        <taxon>Fungi</taxon>
        <taxon>Dikarya</taxon>
        <taxon>Basidiomycota</taxon>
        <taxon>Agaricomycotina</taxon>
        <taxon>Agaricomycetes</taxon>
        <taxon>Polyporales</taxon>
        <taxon>Polyporaceae</taxon>
        <taxon>Trametes</taxon>
    </lineage>
</organism>
<sequence length="414" mass="46449">MLDLTDAFPIAWERMLSFTRSPFPQAPAGLGVSDLRVTLIFEGHLQQHALQRHPSSPGPASHSFVHNRYPGPPSFAMSGSKPYWGPQESEHDINLERFFVAGDFVSGTGYGVHLVLWTSCALYLWKHRHRGWKTVFLLCYISVLLIVETIFSIVQARTVQVIYIENRNYPGGPWKYFLETQDLAINVIFYASLFVLTFLCDTLMLWRSWTIWTASGRNMAFLVNLFPSIMLLASFVMGTLWTLQSSHPGLSLYSKQPMAYGTAYYTLSLGVNIILTFLIIGRLLMYRRTHLAHLPAAHAQQYLSLATLIIESAALYSVFAIAFLVSYAINAPINQVWLGFASAAQPIAAYLIIYRVADGTAWTRETMETQTLTSAQGRSPSDIAMAHRKPAPDQVQFTTEFSVSALDVESGQEK</sequence>
<protein>
    <submittedName>
        <fullName evidence="2">Uncharacterized protein</fullName>
    </submittedName>
</protein>
<evidence type="ECO:0000256" key="1">
    <source>
        <dbReference type="SAM" id="Phobius"/>
    </source>
</evidence>
<proteinExistence type="predicted"/>
<accession>A0A1Y2IJ57</accession>
<dbReference type="OrthoDB" id="2641762at2759"/>
<feature type="transmembrane region" description="Helical" evidence="1">
    <location>
        <begin position="137"/>
        <end position="163"/>
    </location>
</feature>
<dbReference type="AlphaFoldDB" id="A0A1Y2IJ57"/>
<keyword evidence="1" id="KW-1133">Transmembrane helix</keyword>
<keyword evidence="1" id="KW-0812">Transmembrane</keyword>
<feature type="transmembrane region" description="Helical" evidence="1">
    <location>
        <begin position="183"/>
        <end position="206"/>
    </location>
</feature>
<evidence type="ECO:0000313" key="3">
    <source>
        <dbReference type="Proteomes" id="UP000193067"/>
    </source>
</evidence>